<accession>A0A0P7AXU1</accession>
<protein>
    <submittedName>
        <fullName evidence="1">Uncharacterized protein</fullName>
    </submittedName>
</protein>
<dbReference type="Proteomes" id="UP000050280">
    <property type="component" value="Unassembled WGS sequence"/>
</dbReference>
<dbReference type="AlphaFoldDB" id="A0A0P7AXU1"/>
<sequence length="73" mass="8161">MIGLPFVGKRNLLIGWENYSGNRIFLQIPILSTPTWNYLNGLPISGLKLDVIVELNISLPHSIAQILPAFEDD</sequence>
<proteinExistence type="predicted"/>
<evidence type="ECO:0000313" key="2">
    <source>
        <dbReference type="Proteomes" id="UP000050280"/>
    </source>
</evidence>
<name>A0A0P7AXU1_9FLAO</name>
<dbReference type="EMBL" id="LDJX01000013">
    <property type="protein sequence ID" value="KPM30202.1"/>
    <property type="molecule type" value="Genomic_DNA"/>
</dbReference>
<evidence type="ECO:0000313" key="1">
    <source>
        <dbReference type="EMBL" id="KPM30202.1"/>
    </source>
</evidence>
<gene>
    <name evidence="1" type="ORF">I595_3679</name>
</gene>
<comment type="caution">
    <text evidence="1">The sequence shown here is derived from an EMBL/GenBank/DDBJ whole genome shotgun (WGS) entry which is preliminary data.</text>
</comment>
<organism evidence="1 2">
    <name type="scientific">Croceitalea dokdonensis DOKDO 023</name>
    <dbReference type="NCBI Taxonomy" id="1300341"/>
    <lineage>
        <taxon>Bacteria</taxon>
        <taxon>Pseudomonadati</taxon>
        <taxon>Bacteroidota</taxon>
        <taxon>Flavobacteriia</taxon>
        <taxon>Flavobacteriales</taxon>
        <taxon>Flavobacteriaceae</taxon>
        <taxon>Croceitalea</taxon>
    </lineage>
</organism>
<keyword evidence="2" id="KW-1185">Reference proteome</keyword>
<reference evidence="1 2" key="1">
    <citation type="submission" date="2015-09" db="EMBL/GenBank/DDBJ databases">
        <title>Genome sequence of the marine flavobacterium Croceitalea dokdonensis DOKDO 023 that contains proton- and sodium-pumping rhodopsins.</title>
        <authorList>
            <person name="Kwon S.-K."/>
            <person name="Lee H.K."/>
            <person name="Kwak M.-J."/>
            <person name="Kim J.F."/>
        </authorList>
    </citation>
    <scope>NUCLEOTIDE SEQUENCE [LARGE SCALE GENOMIC DNA]</scope>
    <source>
        <strain evidence="1 2">DOKDO 023</strain>
    </source>
</reference>